<dbReference type="Proteomes" id="UP000515121">
    <property type="component" value="Unplaced"/>
</dbReference>
<sequence>MVPYLAVILVPCFSSQYCIQFTNRRHSLATLSFDPTTSSSLSSSYSNSPVTACSTNTKFVPNIRSNDGCLTDVHRDDKVGKEPTPKYVEIEEKPVVRRQPFWQKLLFTSKKIRSIILLNVITTVYASDIPVIKTVKTIMDPAPFSAARFVMSAIPFLPFVLGARDDVQIRKARIELGLWVSGGYFVEALGLLTADARRASFISLFTFGDLLSFLSAIFFGIHML</sequence>
<evidence type="ECO:0000256" key="6">
    <source>
        <dbReference type="SAM" id="Phobius"/>
    </source>
</evidence>
<keyword evidence="7" id="KW-1185">Reference proteome</keyword>
<name>A0A6P5XD94_DURZI</name>
<feature type="transmembrane region" description="Helical" evidence="6">
    <location>
        <begin position="144"/>
        <end position="164"/>
    </location>
</feature>
<evidence type="ECO:0000313" key="7">
    <source>
        <dbReference type="Proteomes" id="UP000515121"/>
    </source>
</evidence>
<dbReference type="AlphaFoldDB" id="A0A6P5XD94"/>
<keyword evidence="4 6" id="KW-1133">Transmembrane helix</keyword>
<dbReference type="PANTHER" id="PTHR42920">
    <property type="entry name" value="OS03G0707200 PROTEIN-RELATED"/>
    <property type="match status" value="1"/>
</dbReference>
<evidence type="ECO:0000256" key="3">
    <source>
        <dbReference type="ARBA" id="ARBA00022692"/>
    </source>
</evidence>
<comment type="subcellular location">
    <subcellularLocation>
        <location evidence="1">Cell membrane</location>
        <topology evidence="1">Multi-pass membrane protein</topology>
    </subcellularLocation>
</comment>
<feature type="transmembrane region" description="Helical" evidence="6">
    <location>
        <begin position="200"/>
        <end position="221"/>
    </location>
</feature>
<keyword evidence="2" id="KW-1003">Cell membrane</keyword>
<proteinExistence type="predicted"/>
<gene>
    <name evidence="8" type="primary">LOC111282130</name>
</gene>
<keyword evidence="3 6" id="KW-0812">Transmembrane</keyword>
<organism evidence="7 8">
    <name type="scientific">Durio zibethinus</name>
    <name type="common">Durian</name>
    <dbReference type="NCBI Taxonomy" id="66656"/>
    <lineage>
        <taxon>Eukaryota</taxon>
        <taxon>Viridiplantae</taxon>
        <taxon>Streptophyta</taxon>
        <taxon>Embryophyta</taxon>
        <taxon>Tracheophyta</taxon>
        <taxon>Spermatophyta</taxon>
        <taxon>Magnoliopsida</taxon>
        <taxon>eudicotyledons</taxon>
        <taxon>Gunneridae</taxon>
        <taxon>Pentapetalae</taxon>
        <taxon>rosids</taxon>
        <taxon>malvids</taxon>
        <taxon>Malvales</taxon>
        <taxon>Malvaceae</taxon>
        <taxon>Helicteroideae</taxon>
        <taxon>Durio</taxon>
    </lineage>
</organism>
<dbReference type="KEGG" id="dzi:111282130"/>
<dbReference type="GO" id="GO:0005886">
    <property type="term" value="C:plasma membrane"/>
    <property type="evidence" value="ECO:0007669"/>
    <property type="project" value="UniProtKB-SubCell"/>
</dbReference>
<evidence type="ECO:0000256" key="4">
    <source>
        <dbReference type="ARBA" id="ARBA00022989"/>
    </source>
</evidence>
<evidence type="ECO:0000256" key="2">
    <source>
        <dbReference type="ARBA" id="ARBA00022475"/>
    </source>
</evidence>
<accession>A0A6P5XD94</accession>
<dbReference type="PANTHER" id="PTHR42920:SF10">
    <property type="entry name" value="EAMA DOMAIN-CONTAINING PROTEIN"/>
    <property type="match status" value="1"/>
</dbReference>
<dbReference type="RefSeq" id="XP_022725826.1">
    <property type="nucleotide sequence ID" value="XM_022870091.1"/>
</dbReference>
<evidence type="ECO:0000313" key="8">
    <source>
        <dbReference type="RefSeq" id="XP_022725826.1"/>
    </source>
</evidence>
<dbReference type="OrthoDB" id="2017960at2759"/>
<reference evidence="8" key="1">
    <citation type="submission" date="2025-08" db="UniProtKB">
        <authorList>
            <consortium name="RefSeq"/>
        </authorList>
    </citation>
    <scope>IDENTIFICATION</scope>
    <source>
        <tissue evidence="8">Fruit stalk</tissue>
    </source>
</reference>
<feature type="transmembrane region" description="Helical" evidence="6">
    <location>
        <begin position="176"/>
        <end position="194"/>
    </location>
</feature>
<evidence type="ECO:0000256" key="5">
    <source>
        <dbReference type="ARBA" id="ARBA00023136"/>
    </source>
</evidence>
<keyword evidence="5 6" id="KW-0472">Membrane</keyword>
<evidence type="ECO:0000256" key="1">
    <source>
        <dbReference type="ARBA" id="ARBA00004651"/>
    </source>
</evidence>
<dbReference type="InterPro" id="IPR051258">
    <property type="entry name" value="Diverse_Substrate_Transporter"/>
</dbReference>
<protein>
    <submittedName>
        <fullName evidence="8">Uncharacterized protein LOC111282130</fullName>
    </submittedName>
</protein>
<dbReference type="GeneID" id="111282130"/>